<dbReference type="EMBL" id="CADCWF010000078">
    <property type="protein sequence ID" value="CAA9546065.1"/>
    <property type="molecule type" value="Genomic_DNA"/>
</dbReference>
<dbReference type="PANTHER" id="PTHR30477:SF13">
    <property type="entry name" value="IRON TRANSPORT SYSTEM MEMBRANE PROTEIN HI_0360-RELATED"/>
    <property type="match status" value="1"/>
</dbReference>
<feature type="transmembrane region" description="Helical" evidence="7">
    <location>
        <begin position="44"/>
        <end position="61"/>
    </location>
</feature>
<dbReference type="GO" id="GO:0043190">
    <property type="term" value="C:ATP-binding cassette (ABC) transporter complex"/>
    <property type="evidence" value="ECO:0007669"/>
    <property type="project" value="InterPro"/>
</dbReference>
<feature type="transmembrane region" description="Helical" evidence="7">
    <location>
        <begin position="248"/>
        <end position="268"/>
    </location>
</feature>
<evidence type="ECO:0000256" key="5">
    <source>
        <dbReference type="ARBA" id="ARBA00023136"/>
    </source>
</evidence>
<feature type="transmembrane region" description="Helical" evidence="7">
    <location>
        <begin position="185"/>
        <end position="209"/>
    </location>
</feature>
<proteinExistence type="inferred from homology"/>
<dbReference type="GO" id="GO:0055085">
    <property type="term" value="P:transmembrane transport"/>
    <property type="evidence" value="ECO:0007669"/>
    <property type="project" value="InterPro"/>
</dbReference>
<feature type="transmembrane region" description="Helical" evidence="7">
    <location>
        <begin position="67"/>
        <end position="85"/>
    </location>
</feature>
<sequence>MSGLAWLVEPFAHGFMVRATLAIFIVGIVCGVIGVFVTLRGLAFMGDALAHAIFPGVVIAFVLGGNYLVGALVAATLVSLGIGVIGQTGRLSNDTAIGVLFAGAFALGVAIISTQETFARDVTGFLFGSILGVGRDDLLLSAAIGLGVLLLMLLFRRELTTVAFDRTFAASVGMNLWAWDQLFLLLLSLSIVVSLQTVGNILVLAMLVTPAATARLLSDRLPVALGLAALIGALSGVAGLYLSYYAAFASGSSVVLVATAIFVLALLFSPKAGLVTTRVARWLHHGHPERDRFPDRSDEIADYASTPAASPRLDGGMETG</sequence>
<evidence type="ECO:0000256" key="7">
    <source>
        <dbReference type="SAM" id="Phobius"/>
    </source>
</evidence>
<evidence type="ECO:0000256" key="6">
    <source>
        <dbReference type="RuleBase" id="RU003943"/>
    </source>
</evidence>
<reference evidence="8" key="1">
    <citation type="submission" date="2020-02" db="EMBL/GenBank/DDBJ databases">
        <authorList>
            <person name="Meier V. D."/>
        </authorList>
    </citation>
    <scope>NUCLEOTIDE SEQUENCE</scope>
    <source>
        <strain evidence="8">AVDCRST_MAG59</strain>
    </source>
</reference>
<evidence type="ECO:0000256" key="4">
    <source>
        <dbReference type="ARBA" id="ARBA00022989"/>
    </source>
</evidence>
<name>A0A6J4UBP8_9BACT</name>
<evidence type="ECO:0000256" key="3">
    <source>
        <dbReference type="ARBA" id="ARBA00022692"/>
    </source>
</evidence>
<feature type="transmembrane region" description="Helical" evidence="7">
    <location>
        <begin position="221"/>
        <end position="242"/>
    </location>
</feature>
<evidence type="ECO:0000256" key="2">
    <source>
        <dbReference type="ARBA" id="ARBA00008034"/>
    </source>
</evidence>
<keyword evidence="4 7" id="KW-1133">Transmembrane helix</keyword>
<feature type="transmembrane region" description="Helical" evidence="7">
    <location>
        <begin position="97"/>
        <end position="118"/>
    </location>
</feature>
<dbReference type="Pfam" id="PF00950">
    <property type="entry name" value="ABC-3"/>
    <property type="match status" value="1"/>
</dbReference>
<dbReference type="SUPFAM" id="SSF81345">
    <property type="entry name" value="ABC transporter involved in vitamin B12 uptake, BtuC"/>
    <property type="match status" value="1"/>
</dbReference>
<gene>
    <name evidence="8" type="ORF">AVDCRST_MAG59-1303</name>
</gene>
<comment type="subcellular location">
    <subcellularLocation>
        <location evidence="6">Cell membrane</location>
        <topology evidence="6">Multi-pass membrane protein</topology>
    </subcellularLocation>
    <subcellularLocation>
        <location evidence="1">Membrane</location>
        <topology evidence="1">Multi-pass membrane protein</topology>
    </subcellularLocation>
</comment>
<dbReference type="Gene3D" id="1.10.3470.10">
    <property type="entry name" value="ABC transporter involved in vitamin B12 uptake, BtuC"/>
    <property type="match status" value="1"/>
</dbReference>
<dbReference type="FunFam" id="1.10.3470.10:FF:000003">
    <property type="entry name" value="Iron ABC transporter permease SitD"/>
    <property type="match status" value="1"/>
</dbReference>
<evidence type="ECO:0000313" key="8">
    <source>
        <dbReference type="EMBL" id="CAA9546065.1"/>
    </source>
</evidence>
<keyword evidence="5 7" id="KW-0472">Membrane</keyword>
<dbReference type="GO" id="GO:0010043">
    <property type="term" value="P:response to zinc ion"/>
    <property type="evidence" value="ECO:0007669"/>
    <property type="project" value="TreeGrafter"/>
</dbReference>
<feature type="transmembrane region" description="Helical" evidence="7">
    <location>
        <begin position="15"/>
        <end position="37"/>
    </location>
</feature>
<dbReference type="GO" id="GO:0071281">
    <property type="term" value="P:cellular response to iron ion"/>
    <property type="evidence" value="ECO:0007669"/>
    <property type="project" value="UniProtKB-ARBA"/>
</dbReference>
<comment type="similarity">
    <text evidence="2 6">Belongs to the ABC-3 integral membrane protein family.</text>
</comment>
<dbReference type="InterPro" id="IPR001626">
    <property type="entry name" value="ABC_TroCD"/>
</dbReference>
<keyword evidence="3 6" id="KW-0812">Transmembrane</keyword>
<accession>A0A6J4UBP8</accession>
<organism evidence="8">
    <name type="scientific">uncultured Thermomicrobiales bacterium</name>
    <dbReference type="NCBI Taxonomy" id="1645740"/>
    <lineage>
        <taxon>Bacteria</taxon>
        <taxon>Pseudomonadati</taxon>
        <taxon>Thermomicrobiota</taxon>
        <taxon>Thermomicrobia</taxon>
        <taxon>Thermomicrobiales</taxon>
        <taxon>environmental samples</taxon>
    </lineage>
</organism>
<dbReference type="PANTHER" id="PTHR30477">
    <property type="entry name" value="ABC-TRANSPORTER METAL-BINDING PROTEIN"/>
    <property type="match status" value="1"/>
</dbReference>
<evidence type="ECO:0000256" key="1">
    <source>
        <dbReference type="ARBA" id="ARBA00004141"/>
    </source>
</evidence>
<dbReference type="CDD" id="cd06550">
    <property type="entry name" value="TM_ABC_iron-siderophores_like"/>
    <property type="match status" value="1"/>
</dbReference>
<protein>
    <submittedName>
        <fullName evidence="8">Mn-Zn_transporter_SitD</fullName>
    </submittedName>
</protein>
<feature type="transmembrane region" description="Helical" evidence="7">
    <location>
        <begin position="138"/>
        <end position="155"/>
    </location>
</feature>
<dbReference type="InterPro" id="IPR037294">
    <property type="entry name" value="ABC_BtuC-like"/>
</dbReference>
<keyword evidence="6" id="KW-0813">Transport</keyword>
<dbReference type="AlphaFoldDB" id="A0A6J4UBP8"/>